<dbReference type="CDD" id="cd06581">
    <property type="entry name" value="TM_PBP1_LivM_like"/>
    <property type="match status" value="1"/>
</dbReference>
<keyword evidence="4 6" id="KW-1133">Transmembrane helix</keyword>
<feature type="transmembrane region" description="Helical" evidence="6">
    <location>
        <begin position="118"/>
        <end position="139"/>
    </location>
</feature>
<evidence type="ECO:0000313" key="8">
    <source>
        <dbReference type="Proteomes" id="UP000078084"/>
    </source>
</evidence>
<evidence type="ECO:0008006" key="9">
    <source>
        <dbReference type="Google" id="ProtNLM"/>
    </source>
</evidence>
<dbReference type="InterPro" id="IPR001851">
    <property type="entry name" value="ABC_transp_permease"/>
</dbReference>
<protein>
    <recommendedName>
        <fullName evidence="9">Amino acid/amide ABC transporter membrane protein 2 (HAAT family)</fullName>
    </recommendedName>
</protein>
<accession>A0A171KQ34</accession>
<feature type="transmembrane region" description="Helical" evidence="6">
    <location>
        <begin position="67"/>
        <end position="86"/>
    </location>
</feature>
<dbReference type="PANTHER" id="PTHR30482:SF10">
    <property type="entry name" value="HIGH-AFFINITY BRANCHED-CHAIN AMINO ACID TRANSPORT PROTEIN BRAE"/>
    <property type="match status" value="1"/>
</dbReference>
<feature type="transmembrane region" description="Helical" evidence="6">
    <location>
        <begin position="288"/>
        <end position="315"/>
    </location>
</feature>
<dbReference type="GO" id="GO:0005886">
    <property type="term" value="C:plasma membrane"/>
    <property type="evidence" value="ECO:0007669"/>
    <property type="project" value="UniProtKB-SubCell"/>
</dbReference>
<evidence type="ECO:0000313" key="7">
    <source>
        <dbReference type="EMBL" id="KKO71001.1"/>
    </source>
</evidence>
<comment type="subcellular location">
    <subcellularLocation>
        <location evidence="1">Cell membrane</location>
        <topology evidence="1">Multi-pass membrane protein</topology>
    </subcellularLocation>
</comment>
<dbReference type="STRING" id="206506.AAV32_13525"/>
<dbReference type="PATRIC" id="fig|206506.3.peg.2875"/>
<comment type="caution">
    <text evidence="7">The sequence shown here is derived from an EMBL/GenBank/DDBJ whole genome shotgun (WGS) entry which is preliminary data.</text>
</comment>
<feature type="transmembrane region" description="Helical" evidence="6">
    <location>
        <begin position="92"/>
        <end position="111"/>
    </location>
</feature>
<keyword evidence="3 6" id="KW-0812">Transmembrane</keyword>
<evidence type="ECO:0000256" key="5">
    <source>
        <dbReference type="ARBA" id="ARBA00023136"/>
    </source>
</evidence>
<dbReference type="RefSeq" id="WP_068373215.1">
    <property type="nucleotide sequence ID" value="NZ_JALJXQ010000001.1"/>
</dbReference>
<name>A0A171KQ34_9BURK</name>
<keyword evidence="5 6" id="KW-0472">Membrane</keyword>
<feature type="transmembrane region" description="Helical" evidence="6">
    <location>
        <begin position="165"/>
        <end position="183"/>
    </location>
</feature>
<evidence type="ECO:0000256" key="2">
    <source>
        <dbReference type="ARBA" id="ARBA00022475"/>
    </source>
</evidence>
<evidence type="ECO:0000256" key="4">
    <source>
        <dbReference type="ARBA" id="ARBA00022989"/>
    </source>
</evidence>
<dbReference type="GO" id="GO:0015658">
    <property type="term" value="F:branched-chain amino acid transmembrane transporter activity"/>
    <property type="evidence" value="ECO:0007669"/>
    <property type="project" value="InterPro"/>
</dbReference>
<keyword evidence="2" id="KW-1003">Cell membrane</keyword>
<dbReference type="Pfam" id="PF02653">
    <property type="entry name" value="BPD_transp_2"/>
    <property type="match status" value="1"/>
</dbReference>
<feature type="transmembrane region" description="Helical" evidence="6">
    <location>
        <begin position="245"/>
        <end position="276"/>
    </location>
</feature>
<evidence type="ECO:0000256" key="3">
    <source>
        <dbReference type="ARBA" id="ARBA00022692"/>
    </source>
</evidence>
<keyword evidence="8" id="KW-1185">Reference proteome</keyword>
<proteinExistence type="predicted"/>
<feature type="transmembrane region" description="Helical" evidence="6">
    <location>
        <begin position="12"/>
        <end position="29"/>
    </location>
</feature>
<dbReference type="PANTHER" id="PTHR30482">
    <property type="entry name" value="HIGH-AFFINITY BRANCHED-CHAIN AMINO ACID TRANSPORT SYSTEM PERMEASE"/>
    <property type="match status" value="1"/>
</dbReference>
<reference evidence="7 8" key="1">
    <citation type="submission" date="2015-04" db="EMBL/GenBank/DDBJ databases">
        <title>Genome sequence of Kerstersia gyiorum CG1.</title>
        <authorList>
            <person name="Greninger A.L."/>
            <person name="Kozyreva V."/>
            <person name="Chaturvedi V."/>
        </authorList>
    </citation>
    <scope>NUCLEOTIDE SEQUENCE [LARGE SCALE GENOMIC DNA]</scope>
    <source>
        <strain evidence="7 8">CG1</strain>
    </source>
</reference>
<gene>
    <name evidence="7" type="ORF">AAV32_13525</name>
</gene>
<sequence>MNATPLGHRDRTPAVLLVLWALLLAWPWLAPNDYLLSLGGTFFINLLLIASLNLLVGYTGLTSLAHAAFWGIGAYASGMLAVHLAVSPWLGTLAAMLACGLFSVLIGWPTLRLSGHYLAMATLGFNAIVSVLLVGLVAWTGGPNGLIGIPPYMLGSLDLSLPDNFYLLCWLVVGLVMLSLSFLRRSRTGRALRAIRSSDIAAACMGIPVLRQKLAIFVLANMLAGLAGALYAHQNLFISPDSFSFSTSILLLVMVAVGGFGQYWGAFFGALIFTALPELVRSFHDTELLILGAAMILVVGFMPGGIAGGLTGWLARRRAVQPAGRKGAQP</sequence>
<dbReference type="InterPro" id="IPR043428">
    <property type="entry name" value="LivM-like"/>
</dbReference>
<feature type="transmembrane region" description="Helical" evidence="6">
    <location>
        <begin position="214"/>
        <end position="233"/>
    </location>
</feature>
<feature type="transmembrane region" description="Helical" evidence="6">
    <location>
        <begin position="35"/>
        <end position="55"/>
    </location>
</feature>
<dbReference type="AlphaFoldDB" id="A0A171KQ34"/>
<dbReference type="Proteomes" id="UP000078084">
    <property type="component" value="Unassembled WGS sequence"/>
</dbReference>
<evidence type="ECO:0000256" key="1">
    <source>
        <dbReference type="ARBA" id="ARBA00004651"/>
    </source>
</evidence>
<evidence type="ECO:0000256" key="6">
    <source>
        <dbReference type="SAM" id="Phobius"/>
    </source>
</evidence>
<dbReference type="EMBL" id="LBNE01000010">
    <property type="protein sequence ID" value="KKO71001.1"/>
    <property type="molecule type" value="Genomic_DNA"/>
</dbReference>
<organism evidence="7 8">
    <name type="scientific">Kerstersia gyiorum</name>
    <dbReference type="NCBI Taxonomy" id="206506"/>
    <lineage>
        <taxon>Bacteria</taxon>
        <taxon>Pseudomonadati</taxon>
        <taxon>Pseudomonadota</taxon>
        <taxon>Betaproteobacteria</taxon>
        <taxon>Burkholderiales</taxon>
        <taxon>Alcaligenaceae</taxon>
        <taxon>Kerstersia</taxon>
    </lineage>
</organism>